<feature type="region of interest" description="Disordered" evidence="1">
    <location>
        <begin position="1"/>
        <end position="55"/>
    </location>
</feature>
<comment type="caution">
    <text evidence="2">The sequence shown here is derived from an EMBL/GenBank/DDBJ whole genome shotgun (WGS) entry which is preliminary data.</text>
</comment>
<evidence type="ECO:0000256" key="1">
    <source>
        <dbReference type="SAM" id="MobiDB-lite"/>
    </source>
</evidence>
<organism evidence="2 3">
    <name type="scientific">Micromonospora zingiberis</name>
    <dbReference type="NCBI Taxonomy" id="2053011"/>
    <lineage>
        <taxon>Bacteria</taxon>
        <taxon>Bacillati</taxon>
        <taxon>Actinomycetota</taxon>
        <taxon>Actinomycetes</taxon>
        <taxon>Micromonosporales</taxon>
        <taxon>Micromonosporaceae</taxon>
        <taxon>Micromonospora</taxon>
    </lineage>
</organism>
<name>A0A4V2LV67_9ACTN</name>
<keyword evidence="3" id="KW-1185">Reference proteome</keyword>
<gene>
    <name evidence="2" type="ORF">E0H26_25235</name>
</gene>
<dbReference type="Proteomes" id="UP000292274">
    <property type="component" value="Unassembled WGS sequence"/>
</dbReference>
<evidence type="ECO:0000313" key="3">
    <source>
        <dbReference type="Proteomes" id="UP000292274"/>
    </source>
</evidence>
<accession>A0A4V2LV67</accession>
<reference evidence="2 3" key="1">
    <citation type="submission" date="2019-02" db="EMBL/GenBank/DDBJ databases">
        <title>Jishengella sp. nov., isolated from a root of Zingiber montanum.</title>
        <authorList>
            <person name="Kuncharoen N."/>
            <person name="Kudo T."/>
            <person name="Masahiro Y."/>
            <person name="Ohkuma M."/>
            <person name="Tanasupawat S."/>
        </authorList>
    </citation>
    <scope>NUCLEOTIDE SEQUENCE [LARGE SCALE GENOMIC DNA]</scope>
    <source>
        <strain evidence="2 3">PLAI 1-1</strain>
    </source>
</reference>
<dbReference type="AlphaFoldDB" id="A0A4V2LV67"/>
<proteinExistence type="predicted"/>
<evidence type="ECO:0000313" key="2">
    <source>
        <dbReference type="EMBL" id="TCB91595.1"/>
    </source>
</evidence>
<sequence>MRHQLPHAGFGGQRRHPQLAGTPTSGNEREGHGRSLPPGPAAESRTCHRTRTVSARRGRWLRHGAGRCRPASSGTVRQINPASRRTANTRALGNLALITGLLVSAITLSTGTGSRANSCQGGVRSAR</sequence>
<dbReference type="EMBL" id="SJJR01000024">
    <property type="protein sequence ID" value="TCB91595.1"/>
    <property type="molecule type" value="Genomic_DNA"/>
</dbReference>
<protein>
    <submittedName>
        <fullName evidence="2">Uncharacterized protein</fullName>
    </submittedName>
</protein>